<dbReference type="InterPro" id="IPR011081">
    <property type="entry name" value="Big_4"/>
</dbReference>
<dbReference type="InterPro" id="IPR017853">
    <property type="entry name" value="GH"/>
</dbReference>
<comment type="similarity">
    <text evidence="2 6">Belongs to the glycosyl hydrolase 53 family.</text>
</comment>
<reference evidence="8" key="1">
    <citation type="journal article" date="2021" name="PeerJ">
        <title>Extensive microbial diversity within the chicken gut microbiome revealed by metagenomics and culture.</title>
        <authorList>
            <person name="Gilroy R."/>
            <person name="Ravi A."/>
            <person name="Getino M."/>
            <person name="Pursley I."/>
            <person name="Horton D.L."/>
            <person name="Alikhan N.F."/>
            <person name="Baker D."/>
            <person name="Gharbi K."/>
            <person name="Hall N."/>
            <person name="Watson M."/>
            <person name="Adriaenssens E.M."/>
            <person name="Foster-Nyarko E."/>
            <person name="Jarju S."/>
            <person name="Secka A."/>
            <person name="Antonio M."/>
            <person name="Oren A."/>
            <person name="Chaudhuri R.R."/>
            <person name="La Ragione R."/>
            <person name="Hildebrand F."/>
            <person name="Pallen M.J."/>
        </authorList>
    </citation>
    <scope>NUCLEOTIDE SEQUENCE</scope>
    <source>
        <strain evidence="8">USAMLcec2-132</strain>
    </source>
</reference>
<reference evidence="8" key="2">
    <citation type="submission" date="2021-04" db="EMBL/GenBank/DDBJ databases">
        <authorList>
            <person name="Gilroy R."/>
        </authorList>
    </citation>
    <scope>NUCLEOTIDE SEQUENCE</scope>
    <source>
        <strain evidence="8">USAMLcec2-132</strain>
    </source>
</reference>
<evidence type="ECO:0000256" key="1">
    <source>
        <dbReference type="ARBA" id="ARBA00001695"/>
    </source>
</evidence>
<name>A0A9D2SRQ7_9FIRM</name>
<feature type="domain" description="Bacterial Ig-like" evidence="7">
    <location>
        <begin position="358"/>
        <end position="410"/>
    </location>
</feature>
<dbReference type="GO" id="GO:0045490">
    <property type="term" value="P:pectin catabolic process"/>
    <property type="evidence" value="ECO:0007669"/>
    <property type="project" value="TreeGrafter"/>
</dbReference>
<evidence type="ECO:0000313" key="8">
    <source>
        <dbReference type="EMBL" id="HJC24767.1"/>
    </source>
</evidence>
<evidence type="ECO:0000256" key="4">
    <source>
        <dbReference type="ARBA" id="ARBA00022801"/>
    </source>
</evidence>
<accession>A0A9D2SRQ7</accession>
<organism evidence="8 9">
    <name type="scientific">Candidatus Eisenbergiella merdavium</name>
    <dbReference type="NCBI Taxonomy" id="2838551"/>
    <lineage>
        <taxon>Bacteria</taxon>
        <taxon>Bacillati</taxon>
        <taxon>Bacillota</taxon>
        <taxon>Clostridia</taxon>
        <taxon>Lachnospirales</taxon>
        <taxon>Lachnospiraceae</taxon>
        <taxon>Eisenbergiella</taxon>
    </lineage>
</organism>
<dbReference type="GO" id="GO:0031218">
    <property type="term" value="F:arabinogalactan endo-1,4-beta-galactosidase activity"/>
    <property type="evidence" value="ECO:0007669"/>
    <property type="project" value="UniProtKB-EC"/>
</dbReference>
<dbReference type="EMBL" id="DWWS01000049">
    <property type="protein sequence ID" value="HJC24767.1"/>
    <property type="molecule type" value="Genomic_DNA"/>
</dbReference>
<gene>
    <name evidence="8" type="ORF">H9761_13860</name>
</gene>
<dbReference type="AlphaFoldDB" id="A0A9D2SRQ7"/>
<evidence type="ECO:0000256" key="5">
    <source>
        <dbReference type="ARBA" id="ARBA00023295"/>
    </source>
</evidence>
<dbReference type="Pfam" id="PF07532">
    <property type="entry name" value="Big_4"/>
    <property type="match status" value="1"/>
</dbReference>
<evidence type="ECO:0000256" key="6">
    <source>
        <dbReference type="RuleBase" id="RU361192"/>
    </source>
</evidence>
<comment type="catalytic activity">
    <reaction evidence="1 6">
        <text>The enzyme specifically hydrolyzes (1-&gt;4)-beta-D-galactosidic linkages in type I arabinogalactans.</text>
        <dbReference type="EC" id="3.2.1.89"/>
    </reaction>
</comment>
<evidence type="ECO:0000256" key="3">
    <source>
        <dbReference type="ARBA" id="ARBA00012556"/>
    </source>
</evidence>
<dbReference type="InterPro" id="IPR011683">
    <property type="entry name" value="Glyco_hydro_53"/>
</dbReference>
<dbReference type="PANTHER" id="PTHR34983:SF1">
    <property type="entry name" value="ARABINOGALACTAN ENDO-BETA-1,4-GALACTANASE A"/>
    <property type="match status" value="1"/>
</dbReference>
<dbReference type="PANTHER" id="PTHR34983">
    <property type="entry name" value="ARABINOGALACTAN ENDO-BETA-1,4-GALACTANASE A"/>
    <property type="match status" value="1"/>
</dbReference>
<dbReference type="SUPFAM" id="SSF51445">
    <property type="entry name" value="(Trans)glycosidases"/>
    <property type="match status" value="1"/>
</dbReference>
<dbReference type="EC" id="3.2.1.89" evidence="3 6"/>
<sequence>MKKRPDFYKGMDISFLPQYLDAGMRIKDLDGTETEPFSLMEKYGVNAVRLRIWHTPENVPESGGYCSLAHTIALAKEIKKHGMQFMLDFHYSDFWADPGQQRKPKAWEGLDHEQLQDAVFQYTKDTLLGLQEEGLLPDIVQIGNEIRSGLLFPDGELPDYEGMVRLVNAGVRGARSVADSSRMQVMIHLDQGGRYFYLKEWFDGALRAGLMDFDLIGLSYYPFWHGTYTDLKETMERLVEEYRRPIMIVESAYAWRKCEKGFIDEAQERIAGFPASPQGQRRVLELVNGITASLPERMGMGVFYWEPLCQPREGSGGWDANMGLLDENGQVMEGIHAFSFTREGFDPSAWAKVYEPQSLTVHTGTPAALPEEVSVLLADGSLLRKKVRWQEEGAVSFPQPGCYTVSGWVEEKEIPVSVTIQVTERSFQGENLLQDEGWEEGMVRWQTESSGEHVAAQLCPEFEEPFPAPPVNVLRVEGNRNFTFRISQQVRIEEAGIYCLQAQLQGTDTTGVNVSLFAEMEEGKKTLLIHPTEHGYTGFALEDLRLEAGTVRVGVEIAASPMYVLMKKISFVRIS</sequence>
<dbReference type="Gene3D" id="2.60.120.260">
    <property type="entry name" value="Galactose-binding domain-like"/>
    <property type="match status" value="1"/>
</dbReference>
<evidence type="ECO:0000256" key="2">
    <source>
        <dbReference type="ARBA" id="ARBA00010687"/>
    </source>
</evidence>
<keyword evidence="5 6" id="KW-0326">Glycosidase</keyword>
<dbReference type="Gene3D" id="3.20.20.80">
    <property type="entry name" value="Glycosidases"/>
    <property type="match status" value="1"/>
</dbReference>
<comment type="caution">
    <text evidence="8">The sequence shown here is derived from an EMBL/GenBank/DDBJ whole genome shotgun (WGS) entry which is preliminary data.</text>
</comment>
<evidence type="ECO:0000259" key="7">
    <source>
        <dbReference type="Pfam" id="PF07532"/>
    </source>
</evidence>
<keyword evidence="4 6" id="KW-0378">Hydrolase</keyword>
<dbReference type="GO" id="GO:0015926">
    <property type="term" value="F:glucosidase activity"/>
    <property type="evidence" value="ECO:0007669"/>
    <property type="project" value="InterPro"/>
</dbReference>
<dbReference type="Pfam" id="PF07745">
    <property type="entry name" value="Glyco_hydro_53"/>
    <property type="match status" value="1"/>
</dbReference>
<proteinExistence type="inferred from homology"/>
<protein>
    <recommendedName>
        <fullName evidence="3 6">Arabinogalactan endo-beta-1,4-galactanase</fullName>
        <ecNumber evidence="3 6">3.2.1.89</ecNumber>
    </recommendedName>
</protein>
<evidence type="ECO:0000313" key="9">
    <source>
        <dbReference type="Proteomes" id="UP000823891"/>
    </source>
</evidence>
<dbReference type="Proteomes" id="UP000823891">
    <property type="component" value="Unassembled WGS sequence"/>
</dbReference>